<evidence type="ECO:0000256" key="10">
    <source>
        <dbReference type="SAM" id="SignalP"/>
    </source>
</evidence>
<feature type="binding site" description="axial binding residue" evidence="9">
    <location>
        <position position="175"/>
    </location>
    <ligand>
        <name>heme c</name>
        <dbReference type="ChEBI" id="CHEBI:61717"/>
        <label>2</label>
    </ligand>
    <ligandPart>
        <name>Fe</name>
        <dbReference type="ChEBI" id="CHEBI:18248"/>
    </ligandPart>
</feature>
<evidence type="ECO:0000313" key="13">
    <source>
        <dbReference type="Proteomes" id="UP000553193"/>
    </source>
</evidence>
<feature type="chain" id="PRO_5032816671" evidence="10">
    <location>
        <begin position="21"/>
        <end position="197"/>
    </location>
</feature>
<dbReference type="PROSITE" id="PS51007">
    <property type="entry name" value="CYTC"/>
    <property type="match status" value="2"/>
</dbReference>
<feature type="binding site" description="covalent" evidence="8">
    <location>
        <position position="134"/>
    </location>
    <ligand>
        <name>heme c</name>
        <dbReference type="ChEBI" id="CHEBI:61717"/>
        <label>2</label>
    </ligand>
</feature>
<protein>
    <submittedName>
        <fullName evidence="12">Cytochrome c553</fullName>
    </submittedName>
</protein>
<dbReference type="PIRSF" id="PIRSF000005">
    <property type="entry name" value="Cytochrome_c4"/>
    <property type="match status" value="1"/>
</dbReference>
<dbReference type="SUPFAM" id="SSF46626">
    <property type="entry name" value="Cytochrome c"/>
    <property type="match status" value="2"/>
</dbReference>
<keyword evidence="7 9" id="KW-0408">Iron</keyword>
<dbReference type="InterPro" id="IPR050597">
    <property type="entry name" value="Cytochrome_c_Oxidase_Subunit"/>
</dbReference>
<dbReference type="GO" id="GO:0009055">
    <property type="term" value="F:electron transfer activity"/>
    <property type="evidence" value="ECO:0007669"/>
    <property type="project" value="InterPro"/>
</dbReference>
<reference evidence="12 13" key="1">
    <citation type="submission" date="2020-08" db="EMBL/GenBank/DDBJ databases">
        <title>Genomic Encyclopedia of Type Strains, Phase IV (KMG-IV): sequencing the most valuable type-strain genomes for metagenomic binning, comparative biology and taxonomic classification.</title>
        <authorList>
            <person name="Goeker M."/>
        </authorList>
    </citation>
    <scope>NUCLEOTIDE SEQUENCE [LARGE SCALE GENOMIC DNA]</scope>
    <source>
        <strain evidence="12 13">DSM 19979</strain>
    </source>
</reference>
<evidence type="ECO:0000256" key="9">
    <source>
        <dbReference type="PIRSR" id="PIRSR000005-2"/>
    </source>
</evidence>
<dbReference type="GO" id="GO:0005506">
    <property type="term" value="F:iron ion binding"/>
    <property type="evidence" value="ECO:0007669"/>
    <property type="project" value="InterPro"/>
</dbReference>
<feature type="domain" description="Cytochrome c" evidence="11">
    <location>
        <begin position="25"/>
        <end position="105"/>
    </location>
</feature>
<evidence type="ECO:0000256" key="1">
    <source>
        <dbReference type="ARBA" id="ARBA00004418"/>
    </source>
</evidence>
<evidence type="ECO:0000256" key="6">
    <source>
        <dbReference type="ARBA" id="ARBA00022982"/>
    </source>
</evidence>
<dbReference type="GO" id="GO:0020037">
    <property type="term" value="F:heme binding"/>
    <property type="evidence" value="ECO:0007669"/>
    <property type="project" value="InterPro"/>
</dbReference>
<keyword evidence="6" id="KW-0249">Electron transport</keyword>
<evidence type="ECO:0000256" key="3">
    <source>
        <dbReference type="ARBA" id="ARBA00022617"/>
    </source>
</evidence>
<name>A0A840AIA8_9PROT</name>
<keyword evidence="4 9" id="KW-0479">Metal-binding</keyword>
<proteinExistence type="predicted"/>
<feature type="binding site" description="axial binding residue" evidence="9">
    <location>
        <position position="135"/>
    </location>
    <ligand>
        <name>heme c</name>
        <dbReference type="ChEBI" id="CHEBI:61717"/>
        <label>2</label>
    </ligand>
    <ligandPart>
        <name>Fe</name>
        <dbReference type="ChEBI" id="CHEBI:18248"/>
    </ligandPart>
</feature>
<dbReference type="GO" id="GO:0042597">
    <property type="term" value="C:periplasmic space"/>
    <property type="evidence" value="ECO:0007669"/>
    <property type="project" value="UniProtKB-SubCell"/>
</dbReference>
<comment type="caution">
    <text evidence="12">The sequence shown here is derived from an EMBL/GenBank/DDBJ whole genome shotgun (WGS) entry which is preliminary data.</text>
</comment>
<sequence length="197" mass="20948">MRALAFLAAALLAAATPSWAPAWAGDATRGAALAEARNCGACHGANGISPVPLMPSLAGQQAEFLLVQLIMFREGLRPVPAMVEPARGLTDAEIEDLAAFYAALPSGPAATDPRNEALATRGAELSAARNCGTCHRPDYSGQAQVPRINHQREDFLVHTLAEYRDNLRVGMDTQMNGVMHGLTNADIRAIAHYLAHR</sequence>
<dbReference type="Proteomes" id="UP000553193">
    <property type="component" value="Unassembled WGS sequence"/>
</dbReference>
<evidence type="ECO:0000256" key="7">
    <source>
        <dbReference type="ARBA" id="ARBA00023004"/>
    </source>
</evidence>
<evidence type="ECO:0000259" key="11">
    <source>
        <dbReference type="PROSITE" id="PS51007"/>
    </source>
</evidence>
<evidence type="ECO:0000313" key="12">
    <source>
        <dbReference type="EMBL" id="MBB3899805.1"/>
    </source>
</evidence>
<dbReference type="RefSeq" id="WP_184385898.1">
    <property type="nucleotide sequence ID" value="NZ_JACIDJ010000006.1"/>
</dbReference>
<evidence type="ECO:0000256" key="2">
    <source>
        <dbReference type="ARBA" id="ARBA00022448"/>
    </source>
</evidence>
<evidence type="ECO:0000256" key="4">
    <source>
        <dbReference type="ARBA" id="ARBA00022723"/>
    </source>
</evidence>
<dbReference type="Pfam" id="PF00034">
    <property type="entry name" value="Cytochrom_C"/>
    <property type="match status" value="2"/>
</dbReference>
<accession>A0A840AIA8</accession>
<dbReference type="AlphaFoldDB" id="A0A840AIA8"/>
<feature type="domain" description="Cytochrome c" evidence="11">
    <location>
        <begin position="117"/>
        <end position="197"/>
    </location>
</feature>
<feature type="binding site" description="covalent" evidence="8">
    <location>
        <position position="42"/>
    </location>
    <ligand>
        <name>heme c</name>
        <dbReference type="ChEBI" id="CHEBI:61717"/>
        <label>1</label>
    </ligand>
</feature>
<gene>
    <name evidence="12" type="ORF">GGQ83_003265</name>
</gene>
<dbReference type="PANTHER" id="PTHR33751:SF9">
    <property type="entry name" value="CYTOCHROME C4"/>
    <property type="match status" value="1"/>
</dbReference>
<feature type="binding site" description="covalent" evidence="8">
    <location>
        <position position="39"/>
    </location>
    <ligand>
        <name>heme c</name>
        <dbReference type="ChEBI" id="CHEBI:61717"/>
        <label>1</label>
    </ligand>
</feature>
<dbReference type="EMBL" id="JACIDJ010000006">
    <property type="protein sequence ID" value="MBB3899805.1"/>
    <property type="molecule type" value="Genomic_DNA"/>
</dbReference>
<evidence type="ECO:0000256" key="5">
    <source>
        <dbReference type="ARBA" id="ARBA00022764"/>
    </source>
</evidence>
<keyword evidence="2" id="KW-0813">Transport</keyword>
<dbReference type="InterPro" id="IPR024167">
    <property type="entry name" value="Cytochrome_c4-like"/>
</dbReference>
<comment type="PTM">
    <text evidence="8">Binds 2 heme c groups covalently per subunit.</text>
</comment>
<feature type="signal peptide" evidence="10">
    <location>
        <begin position="1"/>
        <end position="20"/>
    </location>
</feature>
<feature type="binding site" description="axial binding residue" evidence="9">
    <location>
        <position position="82"/>
    </location>
    <ligand>
        <name>heme c</name>
        <dbReference type="ChEBI" id="CHEBI:61717"/>
        <label>1</label>
    </ligand>
    <ligandPart>
        <name>Fe</name>
        <dbReference type="ChEBI" id="CHEBI:18248"/>
    </ligandPart>
</feature>
<dbReference type="Gene3D" id="1.10.760.10">
    <property type="entry name" value="Cytochrome c-like domain"/>
    <property type="match status" value="2"/>
</dbReference>
<dbReference type="InterPro" id="IPR009056">
    <property type="entry name" value="Cyt_c-like_dom"/>
</dbReference>
<evidence type="ECO:0000256" key="8">
    <source>
        <dbReference type="PIRSR" id="PIRSR000005-1"/>
    </source>
</evidence>
<dbReference type="InterPro" id="IPR036909">
    <property type="entry name" value="Cyt_c-like_dom_sf"/>
</dbReference>
<organism evidence="12 13">
    <name type="scientific">Roseococcus suduntuyensis</name>
    <dbReference type="NCBI Taxonomy" id="455361"/>
    <lineage>
        <taxon>Bacteria</taxon>
        <taxon>Pseudomonadati</taxon>
        <taxon>Pseudomonadota</taxon>
        <taxon>Alphaproteobacteria</taxon>
        <taxon>Acetobacterales</taxon>
        <taxon>Roseomonadaceae</taxon>
        <taxon>Roseococcus</taxon>
    </lineage>
</organism>
<feature type="binding site" description="covalent" evidence="8">
    <location>
        <position position="131"/>
    </location>
    <ligand>
        <name>heme c</name>
        <dbReference type="ChEBI" id="CHEBI:61717"/>
        <label>2</label>
    </ligand>
</feature>
<comment type="subcellular location">
    <subcellularLocation>
        <location evidence="1">Periplasm</location>
    </subcellularLocation>
</comment>
<keyword evidence="5" id="KW-0574">Periplasm</keyword>
<keyword evidence="13" id="KW-1185">Reference proteome</keyword>
<feature type="binding site" description="axial binding residue" evidence="9">
    <location>
        <position position="43"/>
    </location>
    <ligand>
        <name>heme c</name>
        <dbReference type="ChEBI" id="CHEBI:61717"/>
        <label>1</label>
    </ligand>
    <ligandPart>
        <name>Fe</name>
        <dbReference type="ChEBI" id="CHEBI:18248"/>
    </ligandPart>
</feature>
<keyword evidence="3 8" id="KW-0349">Heme</keyword>
<dbReference type="PANTHER" id="PTHR33751">
    <property type="entry name" value="CBB3-TYPE CYTOCHROME C OXIDASE SUBUNIT FIXP"/>
    <property type="match status" value="1"/>
</dbReference>
<keyword evidence="10" id="KW-0732">Signal</keyword>